<dbReference type="PANTHER" id="PTHR10257">
    <property type="entry name" value="SERINE/THREONINE PROTEIN PHOSPHATASE 2A PP2A REGULATORY SUBUNIT B"/>
    <property type="match status" value="1"/>
</dbReference>
<organism evidence="2 3">
    <name type="scientific">Haemaphysalis longicornis</name>
    <name type="common">Bush tick</name>
    <dbReference type="NCBI Taxonomy" id="44386"/>
    <lineage>
        <taxon>Eukaryota</taxon>
        <taxon>Metazoa</taxon>
        <taxon>Ecdysozoa</taxon>
        <taxon>Arthropoda</taxon>
        <taxon>Chelicerata</taxon>
        <taxon>Arachnida</taxon>
        <taxon>Acari</taxon>
        <taxon>Parasitiformes</taxon>
        <taxon>Ixodida</taxon>
        <taxon>Ixodoidea</taxon>
        <taxon>Ixodidae</taxon>
        <taxon>Haemaphysalinae</taxon>
        <taxon>Haemaphysalis</taxon>
    </lineage>
</organism>
<dbReference type="InterPro" id="IPR016024">
    <property type="entry name" value="ARM-type_fold"/>
</dbReference>
<dbReference type="GO" id="GO:0007165">
    <property type="term" value="P:signal transduction"/>
    <property type="evidence" value="ECO:0007669"/>
    <property type="project" value="InterPro"/>
</dbReference>
<keyword evidence="3" id="KW-1185">Reference proteome</keyword>
<reference evidence="2 3" key="1">
    <citation type="journal article" date="2020" name="Cell">
        <title>Large-Scale Comparative Analyses of Tick Genomes Elucidate Their Genetic Diversity and Vector Capacities.</title>
        <authorList>
            <consortium name="Tick Genome and Microbiome Consortium (TIGMIC)"/>
            <person name="Jia N."/>
            <person name="Wang J."/>
            <person name="Shi W."/>
            <person name="Du L."/>
            <person name="Sun Y."/>
            <person name="Zhan W."/>
            <person name="Jiang J.F."/>
            <person name="Wang Q."/>
            <person name="Zhang B."/>
            <person name="Ji P."/>
            <person name="Bell-Sakyi L."/>
            <person name="Cui X.M."/>
            <person name="Yuan T.T."/>
            <person name="Jiang B.G."/>
            <person name="Yang W.F."/>
            <person name="Lam T.T."/>
            <person name="Chang Q.C."/>
            <person name="Ding S.J."/>
            <person name="Wang X.J."/>
            <person name="Zhu J.G."/>
            <person name="Ruan X.D."/>
            <person name="Zhao L."/>
            <person name="Wei J.T."/>
            <person name="Ye R.Z."/>
            <person name="Que T.C."/>
            <person name="Du C.H."/>
            <person name="Zhou Y.H."/>
            <person name="Cheng J.X."/>
            <person name="Dai P.F."/>
            <person name="Guo W.B."/>
            <person name="Han X.H."/>
            <person name="Huang E.J."/>
            <person name="Li L.F."/>
            <person name="Wei W."/>
            <person name="Gao Y.C."/>
            <person name="Liu J.Z."/>
            <person name="Shao H.Z."/>
            <person name="Wang X."/>
            <person name="Wang C.C."/>
            <person name="Yang T.C."/>
            <person name="Huo Q.B."/>
            <person name="Li W."/>
            <person name="Chen H.Y."/>
            <person name="Chen S.E."/>
            <person name="Zhou L.G."/>
            <person name="Ni X.B."/>
            <person name="Tian J.H."/>
            <person name="Sheng Y."/>
            <person name="Liu T."/>
            <person name="Pan Y.S."/>
            <person name="Xia L.Y."/>
            <person name="Li J."/>
            <person name="Zhao F."/>
            <person name="Cao W.C."/>
        </authorList>
    </citation>
    <scope>NUCLEOTIDE SEQUENCE [LARGE SCALE GENOMIC DNA]</scope>
    <source>
        <strain evidence="2">HaeL-2018</strain>
    </source>
</reference>
<dbReference type="GO" id="GO:0005829">
    <property type="term" value="C:cytosol"/>
    <property type="evidence" value="ECO:0007669"/>
    <property type="project" value="TreeGrafter"/>
</dbReference>
<dbReference type="InterPro" id="IPR011989">
    <property type="entry name" value="ARM-like"/>
</dbReference>
<comment type="caution">
    <text evidence="2">The sequence shown here is derived from an EMBL/GenBank/DDBJ whole genome shotgun (WGS) entry which is preliminary data.</text>
</comment>
<evidence type="ECO:0000256" key="1">
    <source>
        <dbReference type="ARBA" id="ARBA00009745"/>
    </source>
</evidence>
<evidence type="ECO:0000313" key="2">
    <source>
        <dbReference type="EMBL" id="KAH9371561.1"/>
    </source>
</evidence>
<dbReference type="Gene3D" id="1.25.10.10">
    <property type="entry name" value="Leucine-rich Repeat Variant"/>
    <property type="match status" value="1"/>
</dbReference>
<dbReference type="GO" id="GO:0000159">
    <property type="term" value="C:protein phosphatase type 2A complex"/>
    <property type="evidence" value="ECO:0007669"/>
    <property type="project" value="InterPro"/>
</dbReference>
<dbReference type="GO" id="GO:0072542">
    <property type="term" value="F:protein phosphatase activator activity"/>
    <property type="evidence" value="ECO:0007669"/>
    <property type="project" value="TreeGrafter"/>
</dbReference>
<dbReference type="Proteomes" id="UP000821853">
    <property type="component" value="Chromosome 3"/>
</dbReference>
<dbReference type="SUPFAM" id="SSF48371">
    <property type="entry name" value="ARM repeat"/>
    <property type="match status" value="1"/>
</dbReference>
<protein>
    <submittedName>
        <fullName evidence="2">Uncharacterized protein</fullName>
    </submittedName>
</protein>
<evidence type="ECO:0000313" key="3">
    <source>
        <dbReference type="Proteomes" id="UP000821853"/>
    </source>
</evidence>
<dbReference type="Pfam" id="PF01603">
    <property type="entry name" value="B56"/>
    <property type="match status" value="1"/>
</dbReference>
<dbReference type="GO" id="GO:0005634">
    <property type="term" value="C:nucleus"/>
    <property type="evidence" value="ECO:0007669"/>
    <property type="project" value="TreeGrafter"/>
</dbReference>
<dbReference type="InterPro" id="IPR002554">
    <property type="entry name" value="PP2A_B56"/>
</dbReference>
<comment type="similarity">
    <text evidence="1">Belongs to the phosphatase 2A regulatory subunit B56 family.</text>
</comment>
<sequence>MTEASWPNLELLCSFLESPDITPSHWQRVIDQKLVLQLLDRFDSEDAGESCLLKTLLQRMYRKFPGLRADIRKHINKVFQSFIYETEKFNGVAKLLKILISIINRIVLPLRT</sequence>
<proteinExistence type="inferred from homology"/>
<dbReference type="VEuPathDB" id="VectorBase:HLOH_053524"/>
<dbReference type="AlphaFoldDB" id="A0A9J6GA08"/>
<dbReference type="PANTHER" id="PTHR10257:SF5">
    <property type="entry name" value="WIDERBORST, ISOFORM H"/>
    <property type="match status" value="1"/>
</dbReference>
<accession>A0A9J6GA08</accession>
<name>A0A9J6GA08_HAELO</name>
<dbReference type="EMBL" id="JABSTR010000005">
    <property type="protein sequence ID" value="KAH9371561.1"/>
    <property type="molecule type" value="Genomic_DNA"/>
</dbReference>
<gene>
    <name evidence="2" type="ORF">HPB48_012027</name>
</gene>
<dbReference type="OrthoDB" id="10264446at2759"/>